<name>A0A8X6GPY3_TRICU</name>
<dbReference type="EMBL" id="BMAO01016443">
    <property type="protein sequence ID" value="GFR08683.1"/>
    <property type="molecule type" value="Genomic_DNA"/>
</dbReference>
<sequence>MGIGLTMLKFPIEGAHRLQTDAFRLGEGETRSYALSFFENTKVSSASKTLKWSYKGYKEEEQENLTCEEPHPPGTGAEDGSERIKSQQECIIKNGERISEIFTNRDVSCKVEDQNNHTCKEPHPPAKRAECVPESIETLQQECCI</sequence>
<evidence type="ECO:0000313" key="2">
    <source>
        <dbReference type="EMBL" id="GFR08683.1"/>
    </source>
</evidence>
<proteinExistence type="predicted"/>
<dbReference type="AlphaFoldDB" id="A0A8X6GPY3"/>
<evidence type="ECO:0000256" key="1">
    <source>
        <dbReference type="SAM" id="MobiDB-lite"/>
    </source>
</evidence>
<feature type="region of interest" description="Disordered" evidence="1">
    <location>
        <begin position="61"/>
        <end position="86"/>
    </location>
</feature>
<keyword evidence="3" id="KW-1185">Reference proteome</keyword>
<evidence type="ECO:0000313" key="3">
    <source>
        <dbReference type="Proteomes" id="UP000887116"/>
    </source>
</evidence>
<accession>A0A8X6GPY3</accession>
<protein>
    <submittedName>
        <fullName evidence="2">Uncharacterized protein</fullName>
    </submittedName>
</protein>
<organism evidence="2 3">
    <name type="scientific">Trichonephila clavata</name>
    <name type="common">Joro spider</name>
    <name type="synonym">Nephila clavata</name>
    <dbReference type="NCBI Taxonomy" id="2740835"/>
    <lineage>
        <taxon>Eukaryota</taxon>
        <taxon>Metazoa</taxon>
        <taxon>Ecdysozoa</taxon>
        <taxon>Arthropoda</taxon>
        <taxon>Chelicerata</taxon>
        <taxon>Arachnida</taxon>
        <taxon>Araneae</taxon>
        <taxon>Araneomorphae</taxon>
        <taxon>Entelegynae</taxon>
        <taxon>Araneoidea</taxon>
        <taxon>Nephilidae</taxon>
        <taxon>Trichonephila</taxon>
    </lineage>
</organism>
<gene>
    <name evidence="2" type="ORF">TNCT_198851</name>
</gene>
<reference evidence="2" key="1">
    <citation type="submission" date="2020-07" db="EMBL/GenBank/DDBJ databases">
        <title>Multicomponent nature underlies the extraordinary mechanical properties of spider dragline silk.</title>
        <authorList>
            <person name="Kono N."/>
            <person name="Nakamura H."/>
            <person name="Mori M."/>
            <person name="Yoshida Y."/>
            <person name="Ohtoshi R."/>
            <person name="Malay A.D."/>
            <person name="Moran D.A.P."/>
            <person name="Tomita M."/>
            <person name="Numata K."/>
            <person name="Arakawa K."/>
        </authorList>
    </citation>
    <scope>NUCLEOTIDE SEQUENCE</scope>
</reference>
<comment type="caution">
    <text evidence="2">The sequence shown here is derived from an EMBL/GenBank/DDBJ whole genome shotgun (WGS) entry which is preliminary data.</text>
</comment>
<dbReference type="Proteomes" id="UP000887116">
    <property type="component" value="Unassembled WGS sequence"/>
</dbReference>